<evidence type="ECO:0000256" key="8">
    <source>
        <dbReference type="ARBA" id="ARBA00022989"/>
    </source>
</evidence>
<evidence type="ECO:0000256" key="5">
    <source>
        <dbReference type="ARBA" id="ARBA00022679"/>
    </source>
</evidence>
<dbReference type="GO" id="GO:0042281">
    <property type="term" value="F:dolichyl pyrophosphate Man9GlcNAc2 alpha-1,3-glucosyltransferase activity"/>
    <property type="evidence" value="ECO:0007669"/>
    <property type="project" value="TreeGrafter"/>
</dbReference>
<feature type="transmembrane region" description="Helical" evidence="10">
    <location>
        <begin position="381"/>
        <end position="401"/>
    </location>
</feature>
<feature type="region of interest" description="Disordered" evidence="11">
    <location>
        <begin position="1"/>
        <end position="22"/>
    </location>
</feature>
<feature type="transmembrane region" description="Helical" evidence="10">
    <location>
        <begin position="448"/>
        <end position="466"/>
    </location>
</feature>
<keyword evidence="9 10" id="KW-0472">Membrane</keyword>
<evidence type="ECO:0000256" key="2">
    <source>
        <dbReference type="ARBA" id="ARBA00004922"/>
    </source>
</evidence>
<dbReference type="AlphaFoldDB" id="A0A448ZSB0"/>
<evidence type="ECO:0000256" key="11">
    <source>
        <dbReference type="SAM" id="MobiDB-lite"/>
    </source>
</evidence>
<keyword evidence="4 10" id="KW-0328">Glycosyltransferase</keyword>
<dbReference type="UniPathway" id="UPA00378"/>
<dbReference type="PANTHER" id="PTHR12413:SF1">
    <property type="entry name" value="DOLICHYL PYROPHOSPHATE MAN9GLCNAC2 ALPHA-1,3-GLUCOSYLTRANSFERASE"/>
    <property type="match status" value="1"/>
</dbReference>
<feature type="transmembrane region" description="Helical" evidence="10">
    <location>
        <begin position="267"/>
        <end position="285"/>
    </location>
</feature>
<name>A0A448ZSB0_9STRA</name>
<keyword evidence="13" id="KW-1185">Reference proteome</keyword>
<comment type="subcellular location">
    <subcellularLocation>
        <location evidence="1 10">Endoplasmic reticulum membrane</location>
        <topology evidence="1 10">Multi-pass membrane protein</topology>
    </subcellularLocation>
</comment>
<dbReference type="EMBL" id="CAACVS010000676">
    <property type="protein sequence ID" value="VEU44937.1"/>
    <property type="molecule type" value="Genomic_DNA"/>
</dbReference>
<feature type="transmembrane region" description="Helical" evidence="10">
    <location>
        <begin position="516"/>
        <end position="539"/>
    </location>
</feature>
<evidence type="ECO:0000256" key="10">
    <source>
        <dbReference type="RuleBase" id="RU363110"/>
    </source>
</evidence>
<keyword evidence="8 10" id="KW-1133">Transmembrane helix</keyword>
<evidence type="ECO:0000256" key="4">
    <source>
        <dbReference type="ARBA" id="ARBA00022676"/>
    </source>
</evidence>
<comment type="similarity">
    <text evidence="3 10">Belongs to the ALG6/ALG8 glucosyltransferase family.</text>
</comment>
<gene>
    <name evidence="12" type="ORF">PSNMU_V1.4_AUG-EV-PASAV3_0120780</name>
</gene>
<feature type="transmembrane region" description="Helical" evidence="10">
    <location>
        <begin position="239"/>
        <end position="255"/>
    </location>
</feature>
<sequence length="554" mass="63415">MSEDTSMLAEQPQAQAPRASKSSIRKTDEFKMQPCSWSFHLFFWGFVALLRAAVGYQPHSGQDNYHGSLEKGAYGGDFEAQRHWMELTINLPVGDWYWYETGYWGLDYPPLTAYVSWICGWASYYIVGPESVALDLSRGIEDLNHKSFMRATVLVLDLLIYGRAVWYATYEGDRKSLWTILIALCQPAILLIDHGHFQYNTVALGLSISAFSQMVKINFSSCVWGGFFFAMALNFKQMTLYYAPVVFFYLLGRCTAGSRWRWFFPRILWLGGVVLLTFCVLWEPFVKYPPSNQTPIPNQLERLEHVVRRIFPFERGLFEGKVANLWCALNTSPLNIRDRIPTETQPLLAMFMTSVLMFPSCWKVLNVGLDDPSSVVTVRRHWVFMLWATTSCALSFFLASFQVHEKSILLAVGPCTLLFWEDPVFVEWFSLVSVWTLYPLFRVDRLQVAYWCVVVIFASMVWFRHISMGQKKIDTIFSDTSMLRKIPYLSYVGMIGLHAAQALIPTPSNLPDLYEVLWSVAGCGMFSIAWLATIIKLYYSSSSGPPTILKTKGD</sequence>
<keyword evidence="7 10" id="KW-0256">Endoplasmic reticulum</keyword>
<comment type="pathway">
    <text evidence="2 10">Protein modification; protein glycosylation.</text>
</comment>
<dbReference type="Pfam" id="PF03155">
    <property type="entry name" value="Alg6_Alg8"/>
    <property type="match status" value="1"/>
</dbReference>
<evidence type="ECO:0000313" key="13">
    <source>
        <dbReference type="Proteomes" id="UP000291116"/>
    </source>
</evidence>
<dbReference type="OrthoDB" id="4983at2759"/>
<feature type="transmembrane region" description="Helical" evidence="10">
    <location>
        <begin position="486"/>
        <end position="504"/>
    </location>
</feature>
<evidence type="ECO:0000256" key="6">
    <source>
        <dbReference type="ARBA" id="ARBA00022692"/>
    </source>
</evidence>
<evidence type="ECO:0000313" key="12">
    <source>
        <dbReference type="EMBL" id="VEU44937.1"/>
    </source>
</evidence>
<keyword evidence="5 10" id="KW-0808">Transferase</keyword>
<reference evidence="12 13" key="1">
    <citation type="submission" date="2019-01" db="EMBL/GenBank/DDBJ databases">
        <authorList>
            <person name="Ferrante I. M."/>
        </authorList>
    </citation>
    <scope>NUCLEOTIDE SEQUENCE [LARGE SCALE GENOMIC DNA]</scope>
    <source>
        <strain evidence="12 13">B856</strain>
    </source>
</reference>
<dbReference type="InterPro" id="IPR004856">
    <property type="entry name" value="Glyco_trans_ALG6/ALG8"/>
</dbReference>
<feature type="transmembrane region" description="Helical" evidence="10">
    <location>
        <begin position="148"/>
        <end position="170"/>
    </location>
</feature>
<evidence type="ECO:0000256" key="7">
    <source>
        <dbReference type="ARBA" id="ARBA00022824"/>
    </source>
</evidence>
<feature type="transmembrane region" description="Helical" evidence="10">
    <location>
        <begin position="35"/>
        <end position="54"/>
    </location>
</feature>
<dbReference type="GO" id="GO:0005789">
    <property type="term" value="C:endoplasmic reticulum membrane"/>
    <property type="evidence" value="ECO:0007669"/>
    <property type="project" value="UniProtKB-SubCell"/>
</dbReference>
<dbReference type="Proteomes" id="UP000291116">
    <property type="component" value="Unassembled WGS sequence"/>
</dbReference>
<accession>A0A448ZSB0</accession>
<evidence type="ECO:0000256" key="3">
    <source>
        <dbReference type="ARBA" id="ARBA00008715"/>
    </source>
</evidence>
<keyword evidence="6 10" id="KW-0812">Transmembrane</keyword>
<organism evidence="12 13">
    <name type="scientific">Pseudo-nitzschia multistriata</name>
    <dbReference type="NCBI Taxonomy" id="183589"/>
    <lineage>
        <taxon>Eukaryota</taxon>
        <taxon>Sar</taxon>
        <taxon>Stramenopiles</taxon>
        <taxon>Ochrophyta</taxon>
        <taxon>Bacillariophyta</taxon>
        <taxon>Bacillariophyceae</taxon>
        <taxon>Bacillariophycidae</taxon>
        <taxon>Bacillariales</taxon>
        <taxon>Bacillariaceae</taxon>
        <taxon>Pseudo-nitzschia</taxon>
    </lineage>
</organism>
<evidence type="ECO:0000256" key="9">
    <source>
        <dbReference type="ARBA" id="ARBA00023136"/>
    </source>
</evidence>
<proteinExistence type="inferred from homology"/>
<dbReference type="EC" id="2.4.1.-" evidence="10"/>
<evidence type="ECO:0000256" key="1">
    <source>
        <dbReference type="ARBA" id="ARBA00004477"/>
    </source>
</evidence>
<dbReference type="PANTHER" id="PTHR12413">
    <property type="entry name" value="DOLICHYL GLYCOSYLTRANSFERASE"/>
    <property type="match status" value="1"/>
</dbReference>
<feature type="transmembrane region" description="Helical" evidence="10">
    <location>
        <begin position="347"/>
        <end position="369"/>
    </location>
</feature>
<feature type="transmembrane region" description="Helical" evidence="10">
    <location>
        <begin position="108"/>
        <end position="127"/>
    </location>
</feature>
<protein>
    <recommendedName>
        <fullName evidence="10">Alpha-1,3-glucosyltransferase</fullName>
        <ecNumber evidence="10">2.4.1.-</ecNumber>
    </recommendedName>
</protein>